<evidence type="ECO:0000313" key="3">
    <source>
        <dbReference type="Proteomes" id="UP000033935"/>
    </source>
</evidence>
<dbReference type="SUPFAM" id="SSF51735">
    <property type="entry name" value="NAD(P)-binding Rossmann-fold domains"/>
    <property type="match status" value="1"/>
</dbReference>
<dbReference type="InterPro" id="IPR002347">
    <property type="entry name" value="SDR_fam"/>
</dbReference>
<dbReference type="PATRIC" id="fig|1618995.3.peg.415"/>
<dbReference type="AlphaFoldDB" id="A0A0G0MMP9"/>
<dbReference type="EMBL" id="LBWG01000008">
    <property type="protein sequence ID" value="KKR04393.1"/>
    <property type="molecule type" value="Genomic_DNA"/>
</dbReference>
<organism evidence="2 3">
    <name type="scientific">Candidatus Uhrbacteria bacterium GW2011_GWF2_39_13</name>
    <dbReference type="NCBI Taxonomy" id="1618995"/>
    <lineage>
        <taxon>Bacteria</taxon>
        <taxon>Candidatus Uhriibacteriota</taxon>
    </lineage>
</organism>
<comment type="similarity">
    <text evidence="1">Belongs to the short-chain dehydrogenases/reductases (SDR) family.</text>
</comment>
<evidence type="ECO:0000313" key="2">
    <source>
        <dbReference type="EMBL" id="KKR04393.1"/>
    </source>
</evidence>
<dbReference type="Proteomes" id="UP000033935">
    <property type="component" value="Unassembled WGS sequence"/>
</dbReference>
<dbReference type="GO" id="GO:0030497">
    <property type="term" value="P:fatty acid elongation"/>
    <property type="evidence" value="ECO:0007669"/>
    <property type="project" value="TreeGrafter"/>
</dbReference>
<dbReference type="Gene3D" id="3.40.50.720">
    <property type="entry name" value="NAD(P)-binding Rossmann-like Domain"/>
    <property type="match status" value="1"/>
</dbReference>
<dbReference type="InterPro" id="IPR036291">
    <property type="entry name" value="NAD(P)-bd_dom_sf"/>
</dbReference>
<accession>A0A0G0MMP9</accession>
<name>A0A0G0MMP9_9BACT</name>
<evidence type="ECO:0000256" key="1">
    <source>
        <dbReference type="ARBA" id="ARBA00006484"/>
    </source>
</evidence>
<reference evidence="2 3" key="1">
    <citation type="journal article" date="2015" name="Nature">
        <title>rRNA introns, odd ribosomes, and small enigmatic genomes across a large radiation of phyla.</title>
        <authorList>
            <person name="Brown C.T."/>
            <person name="Hug L.A."/>
            <person name="Thomas B.C."/>
            <person name="Sharon I."/>
            <person name="Castelle C.J."/>
            <person name="Singh A."/>
            <person name="Wilkins M.J."/>
            <person name="Williams K.H."/>
            <person name="Banfield J.F."/>
        </authorList>
    </citation>
    <scope>NUCLEOTIDE SEQUENCE [LARGE SCALE GENOMIC DNA]</scope>
</reference>
<comment type="caution">
    <text evidence="2">The sequence shown here is derived from an EMBL/GenBank/DDBJ whole genome shotgun (WGS) entry which is preliminary data.</text>
</comment>
<dbReference type="GO" id="GO:0016616">
    <property type="term" value="F:oxidoreductase activity, acting on the CH-OH group of donors, NAD or NADP as acceptor"/>
    <property type="evidence" value="ECO:0007669"/>
    <property type="project" value="TreeGrafter"/>
</dbReference>
<sequence>MNVMESFSLKGKVALLTGGAGKYGRQFVSALAEAGAETYIASRNIVALGKVAAEENSRGYNVIAMKLNLESENSIMELRDNIISRSGKIDVLINNAVIRCAMNGWEQKMEDFDRSLHVNASALFTITRVFGDEMKKQENGSIINIASMMGMVGVEMANYEGTDMHPNPSPIYFYEKGGMINFTRWAASILGQYNIRVNCISPGGLLEKTHDPVFVKNYSGRTQLGRMANASDLKGILVFLASDASLYITGTNIPVDGGYTAK</sequence>
<gene>
    <name evidence="2" type="ORF">UT30_C0008G0015</name>
</gene>
<dbReference type="PANTHER" id="PTHR42760:SF40">
    <property type="entry name" value="3-OXOACYL-[ACYL-CARRIER-PROTEIN] REDUCTASE, CHLOROPLASTIC"/>
    <property type="match status" value="1"/>
</dbReference>
<dbReference type="PRINTS" id="PR00080">
    <property type="entry name" value="SDRFAMILY"/>
</dbReference>
<proteinExistence type="inferred from homology"/>
<dbReference type="PRINTS" id="PR00081">
    <property type="entry name" value="GDHRDH"/>
</dbReference>
<dbReference type="PANTHER" id="PTHR42760">
    <property type="entry name" value="SHORT-CHAIN DEHYDROGENASES/REDUCTASES FAMILY MEMBER"/>
    <property type="match status" value="1"/>
</dbReference>
<dbReference type="Pfam" id="PF13561">
    <property type="entry name" value="adh_short_C2"/>
    <property type="match status" value="1"/>
</dbReference>
<protein>
    <submittedName>
        <fullName evidence="2">Short-chain dehydrogenase/reductase SDR</fullName>
    </submittedName>
</protein>